<keyword evidence="7 12" id="KW-0573">Peptidoglycan synthesis</keyword>
<dbReference type="InterPro" id="IPR001986">
    <property type="entry name" value="Enolpyruvate_Tfrase_dom"/>
</dbReference>
<dbReference type="OrthoDB" id="9803760at2"/>
<evidence type="ECO:0000256" key="4">
    <source>
        <dbReference type="ARBA" id="ARBA00022618"/>
    </source>
</evidence>
<evidence type="ECO:0000256" key="7">
    <source>
        <dbReference type="ARBA" id="ARBA00022984"/>
    </source>
</evidence>
<dbReference type="Pfam" id="PF00275">
    <property type="entry name" value="EPSP_synthase"/>
    <property type="match status" value="1"/>
</dbReference>
<dbReference type="InterPro" id="IPR005750">
    <property type="entry name" value="UDP_GlcNAc_COvinyl_MurA"/>
</dbReference>
<keyword evidence="5 12" id="KW-0808">Transferase</keyword>
<dbReference type="eggNOG" id="COG0766">
    <property type="taxonomic scope" value="Bacteria"/>
</dbReference>
<comment type="similarity">
    <text evidence="10 12">Belongs to the EPSP synthase family. MurA subfamily.</text>
</comment>
<sequence>MEKFIISGGKKLFGSVKVHSSKNAILPILAASIITEDNIYLHDIPMLEDIKIMIEILRHCGCEVRNTDETLVISPNVVNNDINIDIVNKLRASILLLGSMLARCNKVILGMPGGCNIGTRPIDLHIKGLSKLGAEIKLNQGYIEAKVKKLKGEKIYLDFPSVGATENIMIAAVLAEGETIIENAATEPEVVCLANFLSSMGAKIYGAGTDTIRILGVNKLKSASFTPIPDRIEAGTYMVMAAVCGGEIEITNVVIEHIRPIIAKFKECNIKVVEGENTIKVFSTDKIKPTDIKTLPYPGFPTDMQAPMMSLLTVAKGTSMVIETIFENRFLHVGELLKMGANIKLEGRVAIVEGVKRLTSAKLEAKDLRGGAALVIAALMADGTTEIEGIEHISRGYFEFEKNILSLGGDIKRIV</sequence>
<dbReference type="InterPro" id="IPR050068">
    <property type="entry name" value="MurA_subfamily"/>
</dbReference>
<feature type="domain" description="Enolpyruvate transferase" evidence="13">
    <location>
        <begin position="7"/>
        <end position="403"/>
    </location>
</feature>
<evidence type="ECO:0000256" key="3">
    <source>
        <dbReference type="ARBA" id="ARBA00022490"/>
    </source>
</evidence>
<evidence type="ECO:0000256" key="2">
    <source>
        <dbReference type="ARBA" id="ARBA00004752"/>
    </source>
</evidence>
<dbReference type="HOGENOM" id="CLU_027387_0_0_9"/>
<dbReference type="GO" id="GO:0008760">
    <property type="term" value="F:UDP-N-acetylglucosamine 1-carboxyvinyltransferase activity"/>
    <property type="evidence" value="ECO:0007669"/>
    <property type="project" value="UniProtKB-UniRule"/>
</dbReference>
<comment type="function">
    <text evidence="12">Cell wall formation. Adds enolpyruvyl to UDP-N-acetylglucosamine.</text>
</comment>
<dbReference type="AlphaFoldDB" id="A4XGM0"/>
<evidence type="ECO:0000256" key="12">
    <source>
        <dbReference type="HAMAP-Rule" id="MF_00111"/>
    </source>
</evidence>
<gene>
    <name evidence="12" type="primary">murA</name>
    <name evidence="14" type="ordered locus">Csac_0416</name>
</gene>
<protein>
    <recommendedName>
        <fullName evidence="12">UDP-N-acetylglucosamine 1-carboxyvinyltransferase</fullName>
        <ecNumber evidence="12">2.5.1.7</ecNumber>
    </recommendedName>
    <alternativeName>
        <fullName evidence="12">Enoylpyruvate transferase</fullName>
    </alternativeName>
    <alternativeName>
        <fullName evidence="12">UDP-N-acetylglucosamine enolpyruvyl transferase</fullName>
        <shortName evidence="12">EPT</shortName>
    </alternativeName>
</protein>
<feature type="binding site" evidence="12">
    <location>
        <position position="325"/>
    </location>
    <ligand>
        <name>UDP-N-acetyl-alpha-D-glucosamine</name>
        <dbReference type="ChEBI" id="CHEBI:57705"/>
    </ligand>
</feature>
<dbReference type="GO" id="GO:0008360">
    <property type="term" value="P:regulation of cell shape"/>
    <property type="evidence" value="ECO:0007669"/>
    <property type="project" value="UniProtKB-KW"/>
</dbReference>
<keyword evidence="8 12" id="KW-0131">Cell cycle</keyword>
<dbReference type="GO" id="GO:0051301">
    <property type="term" value="P:cell division"/>
    <property type="evidence" value="ECO:0007669"/>
    <property type="project" value="UniProtKB-KW"/>
</dbReference>
<comment type="subcellular location">
    <subcellularLocation>
        <location evidence="1 12">Cytoplasm</location>
    </subcellularLocation>
</comment>
<feature type="binding site" evidence="12">
    <location>
        <position position="91"/>
    </location>
    <ligand>
        <name>UDP-N-acetyl-alpha-D-glucosamine</name>
        <dbReference type="ChEBI" id="CHEBI:57705"/>
    </ligand>
</feature>
<dbReference type="NCBIfam" id="TIGR01072">
    <property type="entry name" value="murA"/>
    <property type="match status" value="1"/>
</dbReference>
<evidence type="ECO:0000256" key="8">
    <source>
        <dbReference type="ARBA" id="ARBA00023306"/>
    </source>
</evidence>
<dbReference type="GO" id="GO:0009252">
    <property type="term" value="P:peptidoglycan biosynthetic process"/>
    <property type="evidence" value="ECO:0007669"/>
    <property type="project" value="UniProtKB-UniRule"/>
</dbReference>
<comment type="caution">
    <text evidence="12">Lacks conserved residue(s) required for the propagation of feature annotation.</text>
</comment>
<evidence type="ECO:0000313" key="14">
    <source>
        <dbReference type="EMBL" id="ABP66055.1"/>
    </source>
</evidence>
<comment type="catalytic activity">
    <reaction evidence="11 12">
        <text>phosphoenolpyruvate + UDP-N-acetyl-alpha-D-glucosamine = UDP-N-acetyl-3-O-(1-carboxyvinyl)-alpha-D-glucosamine + phosphate</text>
        <dbReference type="Rhea" id="RHEA:18681"/>
        <dbReference type="ChEBI" id="CHEBI:43474"/>
        <dbReference type="ChEBI" id="CHEBI:57705"/>
        <dbReference type="ChEBI" id="CHEBI:58702"/>
        <dbReference type="ChEBI" id="CHEBI:68483"/>
        <dbReference type="EC" id="2.5.1.7"/>
    </reaction>
</comment>
<accession>A4XGM0</accession>
<dbReference type="PANTHER" id="PTHR43783:SF1">
    <property type="entry name" value="UDP-N-ACETYLGLUCOSAMINE 1-CARBOXYVINYLTRANSFERASE"/>
    <property type="match status" value="1"/>
</dbReference>
<evidence type="ECO:0000256" key="11">
    <source>
        <dbReference type="ARBA" id="ARBA00047527"/>
    </source>
</evidence>
<feature type="active site" description="Proton donor" evidence="12">
    <location>
        <position position="115"/>
    </location>
</feature>
<keyword evidence="6 12" id="KW-0133">Cell shape</keyword>
<dbReference type="InterPro" id="IPR013792">
    <property type="entry name" value="RNA3'P_cycl/enolpyr_Trfase_a/b"/>
</dbReference>
<evidence type="ECO:0000256" key="9">
    <source>
        <dbReference type="ARBA" id="ARBA00023316"/>
    </source>
</evidence>
<dbReference type="UniPathway" id="UPA00219"/>
<dbReference type="KEGG" id="csc:Csac_0416"/>
<name>A4XGM0_CALS8</name>
<dbReference type="NCBIfam" id="NF006873">
    <property type="entry name" value="PRK09369.1"/>
    <property type="match status" value="1"/>
</dbReference>
<dbReference type="InterPro" id="IPR036968">
    <property type="entry name" value="Enolpyruvate_Tfrase_sf"/>
</dbReference>
<reference evidence="14 15" key="1">
    <citation type="journal article" date="2008" name="Appl. Environ. Microbiol.">
        <title>Hydrogenomics of the extremely thermophilic bacterium Caldicellulosiruptor saccharolyticus.</title>
        <authorList>
            <person name="van de Werken H.J."/>
            <person name="Verhaart M.R."/>
            <person name="VanFossen A.L."/>
            <person name="Willquist K."/>
            <person name="Lewis D.L."/>
            <person name="Nichols J.D."/>
            <person name="Goorissen H.P."/>
            <person name="Mongodin E.F."/>
            <person name="Nelson K.E."/>
            <person name="van Niel E.W."/>
            <person name="Stams A.J."/>
            <person name="Ward D.E."/>
            <person name="de Vos W.M."/>
            <person name="van der Oost J."/>
            <person name="Kelly R.M."/>
            <person name="Kengen S.W."/>
        </authorList>
    </citation>
    <scope>NUCLEOTIDE SEQUENCE [LARGE SCALE GENOMIC DNA]</scope>
    <source>
        <strain evidence="15">ATCC 43494 / DSM 8903 / Tp8T 6331</strain>
    </source>
</reference>
<comment type="pathway">
    <text evidence="2 12">Cell wall biogenesis; peptidoglycan biosynthesis.</text>
</comment>
<dbReference type="SUPFAM" id="SSF55205">
    <property type="entry name" value="EPT/RTPC-like"/>
    <property type="match status" value="1"/>
</dbReference>
<dbReference type="Gene3D" id="3.65.10.10">
    <property type="entry name" value="Enolpyruvate transferase domain"/>
    <property type="match status" value="2"/>
</dbReference>
<dbReference type="EMBL" id="CP000679">
    <property type="protein sequence ID" value="ABP66055.1"/>
    <property type="molecule type" value="Genomic_DNA"/>
</dbReference>
<keyword evidence="12" id="KW-0670">Pyruvate</keyword>
<evidence type="ECO:0000313" key="15">
    <source>
        <dbReference type="Proteomes" id="UP000000256"/>
    </source>
</evidence>
<dbReference type="GO" id="GO:0071555">
    <property type="term" value="P:cell wall organization"/>
    <property type="evidence" value="ECO:0007669"/>
    <property type="project" value="UniProtKB-KW"/>
</dbReference>
<dbReference type="CDD" id="cd01555">
    <property type="entry name" value="UdpNAET"/>
    <property type="match status" value="1"/>
</dbReference>
<evidence type="ECO:0000259" key="13">
    <source>
        <dbReference type="Pfam" id="PF00275"/>
    </source>
</evidence>
<proteinExistence type="inferred from homology"/>
<evidence type="ECO:0000256" key="5">
    <source>
        <dbReference type="ARBA" id="ARBA00022679"/>
    </source>
</evidence>
<organism evidence="14 15">
    <name type="scientific">Caldicellulosiruptor saccharolyticus (strain ATCC 43494 / DSM 8903 / Tp8T 6331)</name>
    <dbReference type="NCBI Taxonomy" id="351627"/>
    <lineage>
        <taxon>Bacteria</taxon>
        <taxon>Bacillati</taxon>
        <taxon>Bacillota</taxon>
        <taxon>Bacillota incertae sedis</taxon>
        <taxon>Caldicellulosiruptorales</taxon>
        <taxon>Caldicellulosiruptoraceae</taxon>
        <taxon>Caldicellulosiruptor</taxon>
    </lineage>
</organism>
<keyword evidence="9 12" id="KW-0961">Cell wall biogenesis/degradation</keyword>
<feature type="binding site" evidence="12">
    <location>
        <begin position="120"/>
        <end position="124"/>
    </location>
    <ligand>
        <name>UDP-N-acetyl-alpha-D-glucosamine</name>
        <dbReference type="ChEBI" id="CHEBI:57705"/>
    </ligand>
</feature>
<dbReference type="FunFam" id="3.65.10.10:FF:000001">
    <property type="entry name" value="UDP-N-acetylglucosamine 1-carboxyvinyltransferase"/>
    <property type="match status" value="1"/>
</dbReference>
<keyword evidence="15" id="KW-1185">Reference proteome</keyword>
<dbReference type="GO" id="GO:0019277">
    <property type="term" value="P:UDP-N-acetylgalactosamine biosynthetic process"/>
    <property type="evidence" value="ECO:0007669"/>
    <property type="project" value="InterPro"/>
</dbReference>
<dbReference type="HAMAP" id="MF_00111">
    <property type="entry name" value="MurA"/>
    <property type="match status" value="1"/>
</dbReference>
<evidence type="ECO:0000256" key="1">
    <source>
        <dbReference type="ARBA" id="ARBA00004496"/>
    </source>
</evidence>
<dbReference type="GO" id="GO:0005737">
    <property type="term" value="C:cytoplasm"/>
    <property type="evidence" value="ECO:0007669"/>
    <property type="project" value="UniProtKB-SubCell"/>
</dbReference>
<dbReference type="EC" id="2.5.1.7" evidence="12"/>
<evidence type="ECO:0000256" key="10">
    <source>
        <dbReference type="ARBA" id="ARBA00038367"/>
    </source>
</evidence>
<keyword evidence="4 12" id="KW-0132">Cell division</keyword>
<keyword evidence="3 12" id="KW-0963">Cytoplasm</keyword>
<dbReference type="RefSeq" id="WP_011916009.1">
    <property type="nucleotide sequence ID" value="NC_009437.1"/>
</dbReference>
<feature type="binding site" evidence="12">
    <location>
        <begin position="22"/>
        <end position="23"/>
    </location>
    <ligand>
        <name>phosphoenolpyruvate</name>
        <dbReference type="ChEBI" id="CHEBI:58702"/>
    </ligand>
</feature>
<dbReference type="STRING" id="351627.Csac_0416"/>
<feature type="modified residue" description="2-(S-cysteinyl)pyruvic acid O-phosphothioketal" evidence="12">
    <location>
        <position position="115"/>
    </location>
</feature>
<dbReference type="PANTHER" id="PTHR43783">
    <property type="entry name" value="UDP-N-ACETYLGLUCOSAMINE 1-CARBOXYVINYLTRANSFERASE"/>
    <property type="match status" value="1"/>
</dbReference>
<dbReference type="Proteomes" id="UP000000256">
    <property type="component" value="Chromosome"/>
</dbReference>
<feature type="binding site" evidence="12">
    <location>
        <position position="303"/>
    </location>
    <ligand>
        <name>UDP-N-acetyl-alpha-D-glucosamine</name>
        <dbReference type="ChEBI" id="CHEBI:57705"/>
    </ligand>
</feature>
<evidence type="ECO:0000256" key="6">
    <source>
        <dbReference type="ARBA" id="ARBA00022960"/>
    </source>
</evidence>